<dbReference type="PANTHER" id="PTHR40660:SF1">
    <property type="entry name" value="5'-PHOSPHATE OXIDASE PUTATIVE DOMAIN-CONTAINING PROTEIN-RELATED"/>
    <property type="match status" value="1"/>
</dbReference>
<dbReference type="InterPro" id="IPR029016">
    <property type="entry name" value="GAF-like_dom_sf"/>
</dbReference>
<reference evidence="2 3" key="1">
    <citation type="journal article" date="2012" name="J. Am. Chem. Soc.">
        <title>Bacterial biosynthesis and maturation of the didemnin anti-cancer agents.</title>
        <authorList>
            <person name="Xu Y."/>
            <person name="Kersten R.D."/>
            <person name="Nam S.J."/>
            <person name="Lu L."/>
            <person name="Al-Suwailem A.M."/>
            <person name="Zheng H."/>
            <person name="Fenical W."/>
            <person name="Dorrestein P.C."/>
            <person name="Moore B.S."/>
            <person name="Qian P.Y."/>
        </authorList>
    </citation>
    <scope>NUCLEOTIDE SEQUENCE [LARGE SCALE GENOMIC DNA]</scope>
    <source>
        <strain evidence="2 3">KA081020-065</strain>
    </source>
</reference>
<dbReference type="InterPro" id="IPR011576">
    <property type="entry name" value="Pyridox_Oxase_N"/>
</dbReference>
<keyword evidence="3" id="KW-1185">Reference proteome</keyword>
<name>I3TX13_TISMK</name>
<protein>
    <recommendedName>
        <fullName evidence="1">GAF domain-containing protein</fullName>
    </recommendedName>
</protein>
<dbReference type="PANTHER" id="PTHR40660">
    <property type="entry name" value="5'-PHOSPHATE OXIDASE PUTATIVE DOMAIN-CONTAINING PROTEIN-RELATED"/>
    <property type="match status" value="1"/>
</dbReference>
<dbReference type="RefSeq" id="WP_014748289.1">
    <property type="nucleotide sequence ID" value="NC_017958.1"/>
</dbReference>
<dbReference type="SMART" id="SM00065">
    <property type="entry name" value="GAF"/>
    <property type="match status" value="1"/>
</dbReference>
<dbReference type="SUPFAM" id="SSF55781">
    <property type="entry name" value="GAF domain-like"/>
    <property type="match status" value="1"/>
</dbReference>
<dbReference type="Pfam" id="PF01243">
    <property type="entry name" value="PNPOx_N"/>
    <property type="match status" value="1"/>
</dbReference>
<evidence type="ECO:0000259" key="1">
    <source>
        <dbReference type="SMART" id="SM00065"/>
    </source>
</evidence>
<feature type="domain" description="GAF" evidence="1">
    <location>
        <begin position="172"/>
        <end position="331"/>
    </location>
</feature>
<keyword evidence="2" id="KW-0614">Plasmid</keyword>
<evidence type="ECO:0000313" key="3">
    <source>
        <dbReference type="Proteomes" id="UP000005258"/>
    </source>
</evidence>
<dbReference type="Pfam" id="PF13185">
    <property type="entry name" value="GAF_2"/>
    <property type="match status" value="1"/>
</dbReference>
<dbReference type="KEGG" id="tmo:TMO_c0691"/>
<dbReference type="InterPro" id="IPR003018">
    <property type="entry name" value="GAF"/>
</dbReference>
<dbReference type="PATRIC" id="fig|1110502.3.peg.5565"/>
<dbReference type="Proteomes" id="UP000005258">
    <property type="component" value="Plasmid pTM3"/>
</dbReference>
<dbReference type="InterPro" id="IPR012349">
    <property type="entry name" value="Split_barrel_FMN-bd"/>
</dbReference>
<organism evidence="2 3">
    <name type="scientific">Tistrella mobilis (strain KA081020-065)</name>
    <dbReference type="NCBI Taxonomy" id="1110502"/>
    <lineage>
        <taxon>Bacteria</taxon>
        <taxon>Pseudomonadati</taxon>
        <taxon>Pseudomonadota</taxon>
        <taxon>Alphaproteobacteria</taxon>
        <taxon>Geminicoccales</taxon>
        <taxon>Geminicoccaceae</taxon>
        <taxon>Tistrella</taxon>
    </lineage>
</organism>
<dbReference type="SUPFAM" id="SSF50475">
    <property type="entry name" value="FMN-binding split barrel"/>
    <property type="match status" value="1"/>
</dbReference>
<geneLocation type="plasmid" evidence="2 3">
    <name>pTM3</name>
</geneLocation>
<dbReference type="AlphaFoldDB" id="I3TX13"/>
<dbReference type="Gene3D" id="2.30.110.10">
    <property type="entry name" value="Electron Transport, Fmn-binding Protein, Chain A"/>
    <property type="match status" value="1"/>
</dbReference>
<accession>I3TX13</accession>
<evidence type="ECO:0000313" key="2">
    <source>
        <dbReference type="EMBL" id="AFK57301.1"/>
    </source>
</evidence>
<proteinExistence type="predicted"/>
<gene>
    <name evidence="2" type="ordered locus">TMO_c0691</name>
</gene>
<dbReference type="HOGENOM" id="CLU_050194_0_0_5"/>
<sequence>MTVGLGLDALPGLDALRDALEGIIPSVIATLDADGMPNISYLSHVHYVDAGHVALSNQFFSKTAANVRRTGRATVMVVDARTGDQFLLDLVFVGARTTGEVFERIAVHLEVMSAAQGMGEVMRLRAVDLYRVEAVTRVVAAEPLETPPPRPQAPDHLAVAARLAALMAAEPDADRLLDLTLDRLVADLGMGNLVVAVPDETGGLLTTIASRGYPQFGVGSEVALGEGVIGVAALRRRVLRIADMRRGQRYVAAVRGAMDRPPVIGIPFPSLAQPQCQLAVPMIAQGRLVGVLFAESAESFAFGHAEEAVLSIVAATLALALDRAEAERGEAPAAEAPDPAPAGRRPIRLRYFPRDGSIFIDGDYLIRGVPGRLLHHFVTAYLATGRQDFTNREIRRDAALRLPDFKDNLETRLILLRRRLDEKPGPITLTRPARGAIRLDYAGQPEMEVVVM</sequence>
<dbReference type="Gene3D" id="3.30.450.40">
    <property type="match status" value="1"/>
</dbReference>
<dbReference type="EMBL" id="CP003239">
    <property type="protein sequence ID" value="AFK57301.1"/>
    <property type="molecule type" value="Genomic_DNA"/>
</dbReference>